<keyword evidence="3" id="KW-0479">Metal-binding</keyword>
<organism evidence="7">
    <name type="scientific">uncultured Anaerotruncus sp</name>
    <dbReference type="NCBI Taxonomy" id="905011"/>
    <lineage>
        <taxon>Bacteria</taxon>
        <taxon>Bacillati</taxon>
        <taxon>Bacillota</taxon>
        <taxon>Clostridia</taxon>
        <taxon>Eubacteriales</taxon>
        <taxon>Oscillospiraceae</taxon>
        <taxon>Anaerotruncus</taxon>
        <taxon>environmental samples</taxon>
    </lineage>
</organism>
<evidence type="ECO:0000313" key="7">
    <source>
        <dbReference type="EMBL" id="VYS81850.1"/>
    </source>
</evidence>
<dbReference type="InterPro" id="IPR013785">
    <property type="entry name" value="Aldolase_TIM"/>
</dbReference>
<evidence type="ECO:0000256" key="2">
    <source>
        <dbReference type="ARBA" id="ARBA00022691"/>
    </source>
</evidence>
<feature type="domain" description="Radical SAM core" evidence="6">
    <location>
        <begin position="13"/>
        <end position="241"/>
    </location>
</feature>
<dbReference type="InterPro" id="IPR006638">
    <property type="entry name" value="Elp3/MiaA/NifB-like_rSAM"/>
</dbReference>
<evidence type="ECO:0000259" key="6">
    <source>
        <dbReference type="PROSITE" id="PS51918"/>
    </source>
</evidence>
<dbReference type="CDD" id="cd01335">
    <property type="entry name" value="Radical_SAM"/>
    <property type="match status" value="1"/>
</dbReference>
<evidence type="ECO:0000256" key="3">
    <source>
        <dbReference type="ARBA" id="ARBA00022723"/>
    </source>
</evidence>
<dbReference type="PANTHER" id="PTHR43409">
    <property type="entry name" value="ANAEROBIC MAGNESIUM-PROTOPORPHYRIN IX MONOMETHYL ESTER CYCLASE-RELATED"/>
    <property type="match status" value="1"/>
</dbReference>
<keyword evidence="2" id="KW-0949">S-adenosyl-L-methionine</keyword>
<reference evidence="7" key="1">
    <citation type="submission" date="2019-11" db="EMBL/GenBank/DDBJ databases">
        <authorList>
            <person name="Feng L."/>
        </authorList>
    </citation>
    <scope>NUCLEOTIDE SEQUENCE</scope>
    <source>
        <strain evidence="7">AundefinedLFYP135</strain>
    </source>
</reference>
<dbReference type="GO" id="GO:0003824">
    <property type="term" value="F:catalytic activity"/>
    <property type="evidence" value="ECO:0007669"/>
    <property type="project" value="InterPro"/>
</dbReference>
<name>A0A6N2RQN9_9FIRM</name>
<evidence type="ECO:0000256" key="5">
    <source>
        <dbReference type="ARBA" id="ARBA00023014"/>
    </source>
</evidence>
<dbReference type="SUPFAM" id="SSF102114">
    <property type="entry name" value="Radical SAM enzymes"/>
    <property type="match status" value="1"/>
</dbReference>
<keyword evidence="5" id="KW-0411">Iron-sulfur</keyword>
<dbReference type="SMART" id="SM00729">
    <property type="entry name" value="Elp3"/>
    <property type="match status" value="1"/>
</dbReference>
<dbReference type="InterPro" id="IPR058240">
    <property type="entry name" value="rSAM_sf"/>
</dbReference>
<dbReference type="SFLD" id="SFLDG01095">
    <property type="entry name" value="Uncharacterised_Radical_SAM_Su"/>
    <property type="match status" value="1"/>
</dbReference>
<gene>
    <name evidence="7" type="ORF">AULFYP135_00495</name>
</gene>
<sequence>MPFDYDAPIYYPPYENRSILIPASYGCPHNQCAFCSMYKDTPYREVSLLDIKQSIREVSEYRPCSERVFLLGGQSFCLKADKLKEILRYIRERLPLCEAVSMYASIRSVADKTDADLAELKALGLGKLYIGVESGCDEILEEMHKGHTGEEAARQLKRLNQAGIPFHSIIMYGIGGRGRGIQNALATANVLNQVESVAIVPMCLTIMPSTELERRVHSGEFEEANFAELLLELRTLLENLDLNTPTPFATDHATNRFLVAGTLPQDKEKMVSQLDQMLKRFGMELH</sequence>
<dbReference type="InterPro" id="IPR051198">
    <property type="entry name" value="BchE-like"/>
</dbReference>
<comment type="cofactor">
    <cofactor evidence="1">
        <name>[4Fe-4S] cluster</name>
        <dbReference type="ChEBI" id="CHEBI:49883"/>
    </cofactor>
</comment>
<dbReference type="Gene3D" id="3.20.20.70">
    <property type="entry name" value="Aldolase class I"/>
    <property type="match status" value="1"/>
</dbReference>
<dbReference type="AlphaFoldDB" id="A0A6N2RQN9"/>
<evidence type="ECO:0000256" key="1">
    <source>
        <dbReference type="ARBA" id="ARBA00001966"/>
    </source>
</evidence>
<dbReference type="SFLD" id="SFLDS00029">
    <property type="entry name" value="Radical_SAM"/>
    <property type="match status" value="1"/>
</dbReference>
<dbReference type="EMBL" id="CACRSL010000003">
    <property type="protein sequence ID" value="VYS81850.1"/>
    <property type="molecule type" value="Genomic_DNA"/>
</dbReference>
<dbReference type="InterPro" id="IPR007197">
    <property type="entry name" value="rSAM"/>
</dbReference>
<dbReference type="PANTHER" id="PTHR43409:SF4">
    <property type="entry name" value="RADICAL SAM SUPERFAMILY PROTEIN"/>
    <property type="match status" value="1"/>
</dbReference>
<protein>
    <submittedName>
        <fullName evidence="7">Coproporphyrinogen III oxidase</fullName>
    </submittedName>
</protein>
<dbReference type="GO" id="GO:0051536">
    <property type="term" value="F:iron-sulfur cluster binding"/>
    <property type="evidence" value="ECO:0007669"/>
    <property type="project" value="UniProtKB-KW"/>
</dbReference>
<dbReference type="Pfam" id="PF04055">
    <property type="entry name" value="Radical_SAM"/>
    <property type="match status" value="1"/>
</dbReference>
<dbReference type="PROSITE" id="PS51918">
    <property type="entry name" value="RADICAL_SAM"/>
    <property type="match status" value="1"/>
</dbReference>
<evidence type="ECO:0000256" key="4">
    <source>
        <dbReference type="ARBA" id="ARBA00023004"/>
    </source>
</evidence>
<accession>A0A6N2RQN9</accession>
<dbReference type="GO" id="GO:0046872">
    <property type="term" value="F:metal ion binding"/>
    <property type="evidence" value="ECO:0007669"/>
    <property type="project" value="UniProtKB-KW"/>
</dbReference>
<keyword evidence="4" id="KW-0408">Iron</keyword>
<proteinExistence type="predicted"/>
<dbReference type="SFLD" id="SFLDG01082">
    <property type="entry name" value="B12-binding_domain_containing"/>
    <property type="match status" value="1"/>
</dbReference>